<feature type="chain" id="PRO_5046733328" description="Outer membrane protein beta-barrel domain-containing protein" evidence="1">
    <location>
        <begin position="21"/>
        <end position="191"/>
    </location>
</feature>
<keyword evidence="1" id="KW-0732">Signal</keyword>
<accession>A0ABP9ZXW8</accession>
<evidence type="ECO:0000313" key="2">
    <source>
        <dbReference type="EMBL" id="GAA6144976.1"/>
    </source>
</evidence>
<evidence type="ECO:0008006" key="4">
    <source>
        <dbReference type="Google" id="ProtNLM"/>
    </source>
</evidence>
<comment type="caution">
    <text evidence="2">The sequence shown here is derived from an EMBL/GenBank/DDBJ whole genome shotgun (WGS) entry which is preliminary data.</text>
</comment>
<sequence length="191" mass="20399">MLNLRISTLALLLACGSAIADDEMATSDSKSVPNDEVDTHESVASIGLGLGVPYGFLGGNLAFKLNESVDLSLGLGGGIDTAFSFGGRMYPKETSKLRFSLLYGTNAYLEKGECSGSSYYSECELTYEGFNGLNLGVGAGPRAGERGWNIDLLLILTSDAFDEADRLEEEGEDVESDGGRVLFSFGYQWDL</sequence>
<dbReference type="Proteomes" id="UP001481413">
    <property type="component" value="Unassembled WGS sequence"/>
</dbReference>
<feature type="signal peptide" evidence="1">
    <location>
        <begin position="1"/>
        <end position="20"/>
    </location>
</feature>
<protein>
    <recommendedName>
        <fullName evidence="4">Outer membrane protein beta-barrel domain-containing protein</fullName>
    </recommendedName>
</protein>
<name>A0ABP9ZXW8_9GAMM</name>
<dbReference type="RefSeq" id="WP_353293911.1">
    <property type="nucleotide sequence ID" value="NZ_BAABWH010000002.1"/>
</dbReference>
<organism evidence="2 3">
    <name type="scientific">Thalassolituus maritimus</name>
    <dbReference type="NCBI Taxonomy" id="484498"/>
    <lineage>
        <taxon>Bacteria</taxon>
        <taxon>Pseudomonadati</taxon>
        <taxon>Pseudomonadota</taxon>
        <taxon>Gammaproteobacteria</taxon>
        <taxon>Oceanospirillales</taxon>
        <taxon>Oceanospirillaceae</taxon>
        <taxon>Thalassolituus</taxon>
    </lineage>
</organism>
<dbReference type="EMBL" id="BAABWH010000002">
    <property type="protein sequence ID" value="GAA6144976.1"/>
    <property type="molecule type" value="Genomic_DNA"/>
</dbReference>
<proteinExistence type="predicted"/>
<reference evidence="2 3" key="1">
    <citation type="submission" date="2024-04" db="EMBL/GenBank/DDBJ databases">
        <title>Draft genome sequence of Thalassolituus maritimus NBRC 116585.</title>
        <authorList>
            <person name="Miyakawa T."/>
            <person name="Kusuya Y."/>
            <person name="Miura T."/>
        </authorList>
    </citation>
    <scope>NUCLEOTIDE SEQUENCE [LARGE SCALE GENOMIC DNA]</scope>
    <source>
        <strain evidence="2 3">5NW40-0001</strain>
    </source>
</reference>
<evidence type="ECO:0000256" key="1">
    <source>
        <dbReference type="SAM" id="SignalP"/>
    </source>
</evidence>
<gene>
    <name evidence="2" type="ORF">NBRC116585_10930</name>
</gene>
<evidence type="ECO:0000313" key="3">
    <source>
        <dbReference type="Proteomes" id="UP001481413"/>
    </source>
</evidence>
<keyword evidence="3" id="KW-1185">Reference proteome</keyword>